<dbReference type="InterPro" id="IPR000073">
    <property type="entry name" value="AB_hydrolase_1"/>
</dbReference>
<feature type="compositionally biased region" description="Basic residues" evidence="1">
    <location>
        <begin position="552"/>
        <end position="569"/>
    </location>
</feature>
<sequence length="590" mass="63719">PGSIPLALGMTSLSDAGHCPCAGGHLRRFGPEPAVATGRLGKCCADSVANRPMAEVRFGPQIVRDHARYGYLAVPTRFGSFPPVVEFPNFLGVSFVNILHQETGAEAKVTVKELSCQVHHVDWGNGRIDKGPRGHQASVGKTNGPRGHQVNVVKATTVTPLKARVSSSGKSMLVGNIRIHLQSDRATIEPDQVVLTGRLVKAQVGAGGAPVELFAVEHGPRSGENILLLHGLGCSSYSFRGVLRSLGSCGHRAVAIDLPGAGFSDKLVPGRGDRWGGALGRVCDLYSEIKDKGLFWGFDQLVETGQIPYEEEKLRVSARNSNKNQVYGPEGMSRIIGQVIDSLALAPVHLVLHDSALGVGAEWVVANPGSVRSVTLVDSTSESAAFPSWILGVPVLSEIILRSHFLFAGLLRMCCSRSMDGAAADAYLHLLNGRNGRRAVVEAGRDLNFSFDVGEWAASEAMKDVPLQVLWSNTWSDIWIDEGRRVADAVPHSKFVNHYGGRWPQEGASDEIAEKISEFVSSLPKSVRRIEEETLPEHIQKLFNEASEGSTHHHHGHNHDHHHHGHYHDHHADVMGAYGLGHGWGGANYP</sequence>
<dbReference type="SUPFAM" id="SSF53474">
    <property type="entry name" value="alpha/beta-Hydrolases"/>
    <property type="match status" value="1"/>
</dbReference>
<accession>A0A843VU93</accession>
<evidence type="ECO:0000313" key="3">
    <source>
        <dbReference type="EMBL" id="MQL95793.1"/>
    </source>
</evidence>
<evidence type="ECO:0000256" key="1">
    <source>
        <dbReference type="SAM" id="MobiDB-lite"/>
    </source>
</evidence>
<reference evidence="3" key="1">
    <citation type="submission" date="2017-07" db="EMBL/GenBank/DDBJ databases">
        <title>Taro Niue Genome Assembly and Annotation.</title>
        <authorList>
            <person name="Atibalentja N."/>
            <person name="Keating K."/>
            <person name="Fields C.J."/>
        </authorList>
    </citation>
    <scope>NUCLEOTIDE SEQUENCE</scope>
    <source>
        <strain evidence="3">Niue_2</strain>
        <tissue evidence="3">Leaf</tissue>
    </source>
</reference>
<feature type="region of interest" description="Disordered" evidence="1">
    <location>
        <begin position="547"/>
        <end position="569"/>
    </location>
</feature>
<dbReference type="OrthoDB" id="6431331at2759"/>
<feature type="region of interest" description="Disordered" evidence="1">
    <location>
        <begin position="125"/>
        <end position="147"/>
    </location>
</feature>
<feature type="domain" description="AB hydrolase-1" evidence="2">
    <location>
        <begin position="226"/>
        <end position="389"/>
    </location>
</feature>
<name>A0A843VU93_COLES</name>
<dbReference type="Pfam" id="PF00561">
    <property type="entry name" value="Abhydrolase_1"/>
    <property type="match status" value="1"/>
</dbReference>
<dbReference type="PANTHER" id="PTHR43689:SF8">
    <property type="entry name" value="ALPHA_BETA-HYDROLASES SUPERFAMILY PROTEIN"/>
    <property type="match status" value="1"/>
</dbReference>
<dbReference type="AlphaFoldDB" id="A0A843VU93"/>
<dbReference type="Proteomes" id="UP000652761">
    <property type="component" value="Unassembled WGS sequence"/>
</dbReference>
<dbReference type="PANTHER" id="PTHR43689">
    <property type="entry name" value="HYDROLASE"/>
    <property type="match status" value="1"/>
</dbReference>
<keyword evidence="4" id="KW-1185">Reference proteome</keyword>
<gene>
    <name evidence="3" type="ORF">Taro_028465</name>
</gene>
<dbReference type="Gene3D" id="3.40.50.1820">
    <property type="entry name" value="alpha/beta hydrolase"/>
    <property type="match status" value="1"/>
</dbReference>
<comment type="caution">
    <text evidence="3">The sequence shown here is derived from an EMBL/GenBank/DDBJ whole genome shotgun (WGS) entry which is preliminary data.</text>
</comment>
<proteinExistence type="predicted"/>
<evidence type="ECO:0000259" key="2">
    <source>
        <dbReference type="Pfam" id="PF00561"/>
    </source>
</evidence>
<organism evidence="3 4">
    <name type="scientific">Colocasia esculenta</name>
    <name type="common">Wild taro</name>
    <name type="synonym">Arum esculentum</name>
    <dbReference type="NCBI Taxonomy" id="4460"/>
    <lineage>
        <taxon>Eukaryota</taxon>
        <taxon>Viridiplantae</taxon>
        <taxon>Streptophyta</taxon>
        <taxon>Embryophyta</taxon>
        <taxon>Tracheophyta</taxon>
        <taxon>Spermatophyta</taxon>
        <taxon>Magnoliopsida</taxon>
        <taxon>Liliopsida</taxon>
        <taxon>Araceae</taxon>
        <taxon>Aroideae</taxon>
        <taxon>Colocasieae</taxon>
        <taxon>Colocasia</taxon>
    </lineage>
</organism>
<evidence type="ECO:0000313" key="4">
    <source>
        <dbReference type="Proteomes" id="UP000652761"/>
    </source>
</evidence>
<protein>
    <recommendedName>
        <fullName evidence="2">AB hydrolase-1 domain-containing protein</fullName>
    </recommendedName>
</protein>
<feature type="non-terminal residue" evidence="3">
    <location>
        <position position="1"/>
    </location>
</feature>
<dbReference type="EMBL" id="NMUH01001836">
    <property type="protein sequence ID" value="MQL95793.1"/>
    <property type="molecule type" value="Genomic_DNA"/>
</dbReference>
<dbReference type="InterPro" id="IPR029058">
    <property type="entry name" value="AB_hydrolase_fold"/>
</dbReference>